<evidence type="ECO:0000313" key="3">
    <source>
        <dbReference type="EMBL" id="RZB46622.1"/>
    </source>
</evidence>
<accession>A0A445FCP9</accession>
<evidence type="ECO:0000256" key="1">
    <source>
        <dbReference type="SAM" id="MobiDB-lite"/>
    </source>
</evidence>
<feature type="compositionally biased region" description="Low complexity" evidence="1">
    <location>
        <begin position="18"/>
        <end position="28"/>
    </location>
</feature>
<dbReference type="PANTHER" id="PTHR32166">
    <property type="entry name" value="OSJNBA0013A04.12 PROTEIN"/>
    <property type="match status" value="1"/>
</dbReference>
<sequence>MFIMFGSGTRSNSSDANIGTTTTIGATTSLGSRPRSKNASGNRTNIGWKHGTDVLGNGKKVKCKYYSKIKKRGIFRFKHHLAGTRWDSEPCPSVPEEVKVLMMKVVAEVANASKKKRKLNSFHEEGIYTEGVETNTTQSGIEGKVMFTFKGRGKAKFVQASGEGVQATLNQLYKKGEKDKVDDQCAEFWYTSVISFNVIKNPAFANFCDMVARYGLGYKPPSYHDIIEKLLKRAVEKTNLMLQEFREEWKRTGCTIMSDGWTNKKRHSICKFFMNSPKEIVFLYSLDTLDISKTTDKVLKMLDDVVNFVREENVVQVVTDNATNYKATGEFSEEWKTSKFKTSQEGRKVQNMALDSRFWKNVTMCLKVATHLMVVLRLLDSGVKPAMSFIYEKMENAKDKLKYNFNNIKKSYEPIWKIIDERWDHQLHRPLHAAAYYLKPHSHYEPCFRHNDP</sequence>
<proteinExistence type="predicted"/>
<dbReference type="PANTHER" id="PTHR32166:SF122">
    <property type="entry name" value="OS09G0499600 PROTEIN"/>
    <property type="match status" value="1"/>
</dbReference>
<reference evidence="3 4" key="1">
    <citation type="submission" date="2018-09" db="EMBL/GenBank/DDBJ databases">
        <title>A high-quality reference genome of wild soybean provides a powerful tool to mine soybean genomes.</title>
        <authorList>
            <person name="Xie M."/>
            <person name="Chung C.Y.L."/>
            <person name="Li M.-W."/>
            <person name="Wong F.-L."/>
            <person name="Chan T.-F."/>
            <person name="Lam H.-M."/>
        </authorList>
    </citation>
    <scope>NUCLEOTIDE SEQUENCE [LARGE SCALE GENOMIC DNA]</scope>
    <source>
        <strain evidence="4">cv. W05</strain>
        <tissue evidence="3">Hypocotyl of etiolated seedlings</tissue>
    </source>
</reference>
<evidence type="ECO:0000259" key="2">
    <source>
        <dbReference type="Pfam" id="PF04937"/>
    </source>
</evidence>
<name>A0A445FCP9_GLYSO</name>
<evidence type="ECO:0000313" key="4">
    <source>
        <dbReference type="Proteomes" id="UP000289340"/>
    </source>
</evidence>
<dbReference type="InterPro" id="IPR012337">
    <property type="entry name" value="RNaseH-like_sf"/>
</dbReference>
<protein>
    <recommendedName>
        <fullName evidence="2">DUF659 domain-containing protein</fullName>
    </recommendedName>
</protein>
<dbReference type="Pfam" id="PF04937">
    <property type="entry name" value="DUF659"/>
    <property type="match status" value="1"/>
</dbReference>
<feature type="compositionally biased region" description="Polar residues" evidence="1">
    <location>
        <begin position="8"/>
        <end position="17"/>
    </location>
</feature>
<keyword evidence="4" id="KW-1185">Reference proteome</keyword>
<gene>
    <name evidence="3" type="ORF">D0Y65_050589</name>
</gene>
<dbReference type="InterPro" id="IPR007021">
    <property type="entry name" value="DUF659"/>
</dbReference>
<feature type="domain" description="DUF659" evidence="2">
    <location>
        <begin position="221"/>
        <end position="356"/>
    </location>
</feature>
<organism evidence="3 4">
    <name type="scientific">Glycine soja</name>
    <name type="common">Wild soybean</name>
    <dbReference type="NCBI Taxonomy" id="3848"/>
    <lineage>
        <taxon>Eukaryota</taxon>
        <taxon>Viridiplantae</taxon>
        <taxon>Streptophyta</taxon>
        <taxon>Embryophyta</taxon>
        <taxon>Tracheophyta</taxon>
        <taxon>Spermatophyta</taxon>
        <taxon>Magnoliopsida</taxon>
        <taxon>eudicotyledons</taxon>
        <taxon>Gunneridae</taxon>
        <taxon>Pentapetalae</taxon>
        <taxon>rosids</taxon>
        <taxon>fabids</taxon>
        <taxon>Fabales</taxon>
        <taxon>Fabaceae</taxon>
        <taxon>Papilionoideae</taxon>
        <taxon>50 kb inversion clade</taxon>
        <taxon>NPAAA clade</taxon>
        <taxon>indigoferoid/millettioid clade</taxon>
        <taxon>Phaseoleae</taxon>
        <taxon>Glycine</taxon>
        <taxon>Glycine subgen. Soja</taxon>
    </lineage>
</organism>
<feature type="region of interest" description="Disordered" evidence="1">
    <location>
        <begin position="1"/>
        <end position="45"/>
    </location>
</feature>
<dbReference type="AlphaFoldDB" id="A0A445FCP9"/>
<dbReference type="SUPFAM" id="SSF53098">
    <property type="entry name" value="Ribonuclease H-like"/>
    <property type="match status" value="1"/>
</dbReference>
<comment type="caution">
    <text evidence="3">The sequence shown here is derived from an EMBL/GenBank/DDBJ whole genome shotgun (WGS) entry which is preliminary data.</text>
</comment>
<dbReference type="EMBL" id="QZWG01000019">
    <property type="protein sequence ID" value="RZB46622.1"/>
    <property type="molecule type" value="Genomic_DNA"/>
</dbReference>
<dbReference type="Proteomes" id="UP000289340">
    <property type="component" value="Chromosome 19"/>
</dbReference>